<dbReference type="GO" id="GO:0006281">
    <property type="term" value="P:DNA repair"/>
    <property type="evidence" value="ECO:0007669"/>
    <property type="project" value="UniProtKB-KW"/>
</dbReference>
<dbReference type="PROSITE" id="PS50172">
    <property type="entry name" value="BRCT"/>
    <property type="match status" value="1"/>
</dbReference>
<sequence length="683" mass="74008">MTPDDIRAEHARIAAEVREHDRRYYEDDAPTVSDAEYDGLVARLLEIEADYPDLKAGSPTETVAGQAAAKFDKVAHARPMLSLEKVFTEEDVRAFVTGVRRFLALGEEEVALYAEPKIDGLSLSLRYEKGQLVLGATRGDGRVGENVTSNVRTIAGIPQALRGAPDILEVRGEVYMGRADFLRLNARQEAAGEKVFANPRNAAAGSLRQLDPAITAARPLRFFLHGWGEVSAPLPPTQEQAMQWLGGFGLPLNPRARLAPDIGAVMATFRELEAERASIDYDIDGVVYKVDRLDWQDRLGMVSRAPRWAVAHKFPAEQARTTVEGIDIQVGRTGSLTPVARLVPVTVGGVVVANATLHNEDEIARKDIRVGDTVVVQRAGDVIPQVVRVIAELRPEGAAPFTFPDHCPVCGSTATREEGEVVRRCTGGLTCEAQAVERLRHFVSRQAFDIEGLGEKQVKALWDWGLISHGPADIFTLEERDAGSLTPLRARDGWGSQSARKLFEAIREKRRVPLARLLFALGIRHVGERNASLIARHFGGIEAFTAACLGDEEARAAALAELLTVDGLGPIVVEAFGQFLAEPHNQKTLRDLLPLLDVQPPEARATDSPVAGKTVVFTGTLERMTRDEAKARAETLGAKVSGSVSKKTDIVVAGPGAGSKLAKAAEFGVQVMTEDEWLALIGG</sequence>
<evidence type="ECO:0000256" key="15">
    <source>
        <dbReference type="HAMAP-Rule" id="MF_01588"/>
    </source>
</evidence>
<dbReference type="GO" id="GO:0046872">
    <property type="term" value="F:metal ion binding"/>
    <property type="evidence" value="ECO:0007669"/>
    <property type="project" value="UniProtKB-KW"/>
</dbReference>
<keyword evidence="5 15" id="KW-0235">DNA replication</keyword>
<evidence type="ECO:0000256" key="12">
    <source>
        <dbReference type="ARBA" id="ARBA00023211"/>
    </source>
</evidence>
<evidence type="ECO:0000256" key="5">
    <source>
        <dbReference type="ARBA" id="ARBA00022705"/>
    </source>
</evidence>
<comment type="caution">
    <text evidence="15">Lacks conserved residue(s) required for the propagation of feature annotation.</text>
</comment>
<dbReference type="CDD" id="cd00114">
    <property type="entry name" value="LIGANc"/>
    <property type="match status" value="1"/>
</dbReference>
<feature type="binding site" evidence="15">
    <location>
        <position position="173"/>
    </location>
    <ligand>
        <name>NAD(+)</name>
        <dbReference type="ChEBI" id="CHEBI:57540"/>
    </ligand>
</feature>
<dbReference type="GO" id="GO:0003911">
    <property type="term" value="F:DNA ligase (NAD+) activity"/>
    <property type="evidence" value="ECO:0007669"/>
    <property type="project" value="UniProtKB-UniRule"/>
</dbReference>
<dbReference type="InterPro" id="IPR013840">
    <property type="entry name" value="DNAligase_N"/>
</dbReference>
<feature type="binding site" evidence="15">
    <location>
        <position position="431"/>
    </location>
    <ligand>
        <name>Zn(2+)</name>
        <dbReference type="ChEBI" id="CHEBI:29105"/>
    </ligand>
</feature>
<feature type="binding site" evidence="15">
    <location>
        <position position="410"/>
    </location>
    <ligand>
        <name>Zn(2+)</name>
        <dbReference type="ChEBI" id="CHEBI:29105"/>
    </ligand>
</feature>
<evidence type="ECO:0000313" key="18">
    <source>
        <dbReference type="EMBL" id="PWR24734.1"/>
    </source>
</evidence>
<evidence type="ECO:0000256" key="11">
    <source>
        <dbReference type="ARBA" id="ARBA00023204"/>
    </source>
</evidence>
<keyword evidence="9 15" id="KW-0460">Magnesium</keyword>
<dbReference type="InterPro" id="IPR018239">
    <property type="entry name" value="DNA_ligase_AS"/>
</dbReference>
<feature type="binding site" evidence="15">
    <location>
        <position position="407"/>
    </location>
    <ligand>
        <name>Zn(2+)</name>
        <dbReference type="ChEBI" id="CHEBI:29105"/>
    </ligand>
</feature>
<evidence type="ECO:0000313" key="19">
    <source>
        <dbReference type="Proteomes" id="UP000245461"/>
    </source>
</evidence>
<dbReference type="SUPFAM" id="SSF56091">
    <property type="entry name" value="DNA ligase/mRNA capping enzyme, catalytic domain"/>
    <property type="match status" value="1"/>
</dbReference>
<dbReference type="OrthoDB" id="9759736at2"/>
<dbReference type="Gene3D" id="3.40.50.10190">
    <property type="entry name" value="BRCT domain"/>
    <property type="match status" value="1"/>
</dbReference>
<dbReference type="InterPro" id="IPR004150">
    <property type="entry name" value="NAD_DNA_ligase_OB"/>
</dbReference>
<comment type="function">
    <text evidence="1 15">DNA ligase that catalyzes the formation of phosphodiester linkages between 5'-phosphoryl and 3'-hydroxyl groups in double-stranded DNA using NAD as a coenzyme and as the energy source for the reaction. It is essential for DNA replication and repair of damaged DNA.</text>
</comment>
<dbReference type="InterPro" id="IPR004149">
    <property type="entry name" value="Znf_DNAligase_C4"/>
</dbReference>
<evidence type="ECO:0000256" key="10">
    <source>
        <dbReference type="ARBA" id="ARBA00023027"/>
    </source>
</evidence>
<evidence type="ECO:0000256" key="6">
    <source>
        <dbReference type="ARBA" id="ARBA00022723"/>
    </source>
</evidence>
<comment type="cofactor">
    <cofactor evidence="15">
        <name>Mg(2+)</name>
        <dbReference type="ChEBI" id="CHEBI:18420"/>
    </cofactor>
    <cofactor evidence="15">
        <name>Mn(2+)</name>
        <dbReference type="ChEBI" id="CHEBI:29035"/>
    </cofactor>
</comment>
<keyword evidence="4 15" id="KW-0436">Ligase</keyword>
<dbReference type="Gene3D" id="2.40.50.140">
    <property type="entry name" value="Nucleic acid-binding proteins"/>
    <property type="match status" value="1"/>
</dbReference>
<dbReference type="Proteomes" id="UP000245461">
    <property type="component" value="Unassembled WGS sequence"/>
</dbReference>
<comment type="similarity">
    <text evidence="14 15">Belongs to the NAD-dependent DNA ligase family. LigA subfamily.</text>
</comment>
<dbReference type="FunFam" id="3.30.470.30:FF:000001">
    <property type="entry name" value="DNA ligase"/>
    <property type="match status" value="1"/>
</dbReference>
<dbReference type="InterPro" id="IPR012340">
    <property type="entry name" value="NA-bd_OB-fold"/>
</dbReference>
<dbReference type="Pfam" id="PF12826">
    <property type="entry name" value="HHH_2"/>
    <property type="match status" value="1"/>
</dbReference>
<evidence type="ECO:0000259" key="17">
    <source>
        <dbReference type="PROSITE" id="PS50172"/>
    </source>
</evidence>
<feature type="binding site" evidence="15">
    <location>
        <begin position="34"/>
        <end position="38"/>
    </location>
    <ligand>
        <name>NAD(+)</name>
        <dbReference type="ChEBI" id="CHEBI:57540"/>
    </ligand>
</feature>
<accession>A0A317EEN2</accession>
<dbReference type="InterPro" id="IPR001357">
    <property type="entry name" value="BRCT_dom"/>
</dbReference>
<feature type="binding site" evidence="15">
    <location>
        <position position="313"/>
    </location>
    <ligand>
        <name>NAD(+)</name>
        <dbReference type="ChEBI" id="CHEBI:57540"/>
    </ligand>
</feature>
<dbReference type="Gene3D" id="1.10.287.610">
    <property type="entry name" value="Helix hairpin bin"/>
    <property type="match status" value="1"/>
</dbReference>
<keyword evidence="12 15" id="KW-0464">Manganese</keyword>
<dbReference type="PROSITE" id="PS01055">
    <property type="entry name" value="DNA_LIGASE_N1"/>
    <property type="match status" value="1"/>
</dbReference>
<dbReference type="SMART" id="SM00292">
    <property type="entry name" value="BRCT"/>
    <property type="match status" value="1"/>
</dbReference>
<comment type="caution">
    <text evidence="18">The sequence shown here is derived from an EMBL/GenBank/DDBJ whole genome shotgun (WGS) entry which is preliminary data.</text>
</comment>
<dbReference type="PANTHER" id="PTHR23389:SF9">
    <property type="entry name" value="DNA LIGASE"/>
    <property type="match status" value="1"/>
</dbReference>
<evidence type="ECO:0000256" key="8">
    <source>
        <dbReference type="ARBA" id="ARBA00022833"/>
    </source>
</evidence>
<dbReference type="InterPro" id="IPR010994">
    <property type="entry name" value="RuvA_2-like"/>
</dbReference>
<dbReference type="Gene3D" id="1.10.150.20">
    <property type="entry name" value="5' to 3' exonuclease, C-terminal subdomain"/>
    <property type="match status" value="2"/>
</dbReference>
<feature type="binding site" evidence="15">
    <location>
        <position position="138"/>
    </location>
    <ligand>
        <name>NAD(+)</name>
        <dbReference type="ChEBI" id="CHEBI:57540"/>
    </ligand>
</feature>
<dbReference type="Pfam" id="PF00533">
    <property type="entry name" value="BRCT"/>
    <property type="match status" value="1"/>
</dbReference>
<dbReference type="Gene3D" id="6.20.10.30">
    <property type="match status" value="1"/>
</dbReference>
<evidence type="ECO:0000256" key="2">
    <source>
        <dbReference type="ARBA" id="ARBA00012722"/>
    </source>
</evidence>
<gene>
    <name evidence="15" type="primary">ligA</name>
    <name evidence="18" type="ORF">DKG74_08025</name>
</gene>
<dbReference type="InterPro" id="IPR013839">
    <property type="entry name" value="DNAligase_adenylation"/>
</dbReference>
<evidence type="ECO:0000256" key="13">
    <source>
        <dbReference type="ARBA" id="ARBA00034005"/>
    </source>
</evidence>
<organism evidence="18 19">
    <name type="scientific">Zavarzinia aquatilis</name>
    <dbReference type="NCBI Taxonomy" id="2211142"/>
    <lineage>
        <taxon>Bacteria</taxon>
        <taxon>Pseudomonadati</taxon>
        <taxon>Pseudomonadota</taxon>
        <taxon>Alphaproteobacteria</taxon>
        <taxon>Rhodospirillales</taxon>
        <taxon>Zavarziniaceae</taxon>
        <taxon>Zavarzinia</taxon>
    </lineage>
</organism>
<dbReference type="RefSeq" id="WP_109904458.1">
    <property type="nucleotide sequence ID" value="NZ_QGLE01000003.1"/>
</dbReference>
<dbReference type="InterPro" id="IPR041663">
    <property type="entry name" value="DisA/LigA_HHH"/>
</dbReference>
<dbReference type="CDD" id="cd17748">
    <property type="entry name" value="BRCT_DNA_ligase_like"/>
    <property type="match status" value="1"/>
</dbReference>
<feature type="binding site" evidence="15">
    <location>
        <begin position="82"/>
        <end position="83"/>
    </location>
    <ligand>
        <name>NAD(+)</name>
        <dbReference type="ChEBI" id="CHEBI:57540"/>
    </ligand>
</feature>
<evidence type="ECO:0000256" key="3">
    <source>
        <dbReference type="ARBA" id="ARBA00013308"/>
    </source>
</evidence>
<dbReference type="Gene3D" id="3.30.470.30">
    <property type="entry name" value="DNA ligase/mRNA capping enzyme"/>
    <property type="match status" value="1"/>
</dbReference>
<feature type="domain" description="BRCT" evidence="17">
    <location>
        <begin position="605"/>
        <end position="678"/>
    </location>
</feature>
<dbReference type="InterPro" id="IPR001679">
    <property type="entry name" value="DNA_ligase"/>
</dbReference>
<dbReference type="Pfam" id="PF03119">
    <property type="entry name" value="DNA_ligase_ZBD"/>
    <property type="match status" value="1"/>
</dbReference>
<dbReference type="SMART" id="SM00532">
    <property type="entry name" value="LIGANc"/>
    <property type="match status" value="1"/>
</dbReference>
<reference evidence="18 19" key="1">
    <citation type="submission" date="2018-05" db="EMBL/GenBank/DDBJ databases">
        <title>Zavarzinia sp. HR-AS.</title>
        <authorList>
            <person name="Lee Y."/>
            <person name="Jeon C.O."/>
        </authorList>
    </citation>
    <scope>NUCLEOTIDE SEQUENCE [LARGE SCALE GENOMIC DNA]</scope>
    <source>
        <strain evidence="18 19">HR-AS</strain>
    </source>
</reference>
<name>A0A317EEN2_9PROT</name>
<evidence type="ECO:0000256" key="1">
    <source>
        <dbReference type="ARBA" id="ARBA00004067"/>
    </source>
</evidence>
<evidence type="ECO:0000256" key="9">
    <source>
        <dbReference type="ARBA" id="ARBA00022842"/>
    </source>
</evidence>
<dbReference type="GO" id="GO:0005829">
    <property type="term" value="C:cytosol"/>
    <property type="evidence" value="ECO:0007669"/>
    <property type="project" value="TreeGrafter"/>
</dbReference>
<keyword evidence="19" id="KW-1185">Reference proteome</keyword>
<dbReference type="HAMAP" id="MF_01588">
    <property type="entry name" value="DNA_ligase_A"/>
    <property type="match status" value="1"/>
</dbReference>
<proteinExistence type="inferred from homology"/>
<protein>
    <recommendedName>
        <fullName evidence="3 15">DNA ligase</fullName>
        <ecNumber evidence="2 15">6.5.1.2</ecNumber>
    </recommendedName>
    <alternativeName>
        <fullName evidence="15">Polydeoxyribonucleotide synthase [NAD(+)]</fullName>
    </alternativeName>
</protein>
<dbReference type="GO" id="GO:0006260">
    <property type="term" value="P:DNA replication"/>
    <property type="evidence" value="ECO:0007669"/>
    <property type="project" value="UniProtKB-KW"/>
</dbReference>
<dbReference type="FunFam" id="2.40.50.140:FF:000012">
    <property type="entry name" value="DNA ligase"/>
    <property type="match status" value="1"/>
</dbReference>
<evidence type="ECO:0000256" key="7">
    <source>
        <dbReference type="ARBA" id="ARBA00022763"/>
    </source>
</evidence>
<dbReference type="Pfam" id="PF01653">
    <property type="entry name" value="DNA_ligase_aden"/>
    <property type="match status" value="1"/>
</dbReference>
<keyword evidence="8 15" id="KW-0862">Zinc</keyword>
<dbReference type="Pfam" id="PF03120">
    <property type="entry name" value="OB_DNA_ligase"/>
    <property type="match status" value="1"/>
</dbReference>
<dbReference type="SUPFAM" id="SSF50249">
    <property type="entry name" value="Nucleic acid-binding proteins"/>
    <property type="match status" value="1"/>
</dbReference>
<feature type="binding site" evidence="15">
    <location>
        <position position="115"/>
    </location>
    <ligand>
        <name>NAD(+)</name>
        <dbReference type="ChEBI" id="CHEBI:57540"/>
    </ligand>
</feature>
<dbReference type="NCBIfam" id="NF005932">
    <property type="entry name" value="PRK07956.1"/>
    <property type="match status" value="1"/>
</dbReference>
<evidence type="ECO:0000256" key="4">
    <source>
        <dbReference type="ARBA" id="ARBA00022598"/>
    </source>
</evidence>
<dbReference type="EC" id="6.5.1.2" evidence="2 15"/>
<dbReference type="NCBIfam" id="TIGR00575">
    <property type="entry name" value="dnlj"/>
    <property type="match status" value="1"/>
</dbReference>
<evidence type="ECO:0000256" key="14">
    <source>
        <dbReference type="ARBA" id="ARBA00060881"/>
    </source>
</evidence>
<dbReference type="AlphaFoldDB" id="A0A317EEN2"/>
<dbReference type="PANTHER" id="PTHR23389">
    <property type="entry name" value="CHROMOSOME TRANSMISSION FIDELITY FACTOR 18"/>
    <property type="match status" value="1"/>
</dbReference>
<dbReference type="SUPFAM" id="SSF52113">
    <property type="entry name" value="BRCT domain"/>
    <property type="match status" value="1"/>
</dbReference>
<comment type="catalytic activity">
    <reaction evidence="13 15 16">
        <text>NAD(+) + (deoxyribonucleotide)n-3'-hydroxyl + 5'-phospho-(deoxyribonucleotide)m = (deoxyribonucleotide)n+m + AMP + beta-nicotinamide D-nucleotide.</text>
        <dbReference type="EC" id="6.5.1.2"/>
    </reaction>
</comment>
<dbReference type="InterPro" id="IPR033136">
    <property type="entry name" value="DNA_ligase_CS"/>
</dbReference>
<evidence type="ECO:0000256" key="16">
    <source>
        <dbReference type="RuleBase" id="RU000618"/>
    </source>
</evidence>
<keyword evidence="10 15" id="KW-0520">NAD</keyword>
<dbReference type="EMBL" id="QGLE01000003">
    <property type="protein sequence ID" value="PWR24734.1"/>
    <property type="molecule type" value="Genomic_DNA"/>
</dbReference>
<keyword evidence="11 15" id="KW-0234">DNA repair</keyword>
<feature type="active site" description="N6-AMP-lysine intermediate" evidence="15">
    <location>
        <position position="117"/>
    </location>
</feature>
<dbReference type="InterPro" id="IPR036420">
    <property type="entry name" value="BRCT_dom_sf"/>
</dbReference>
<dbReference type="SUPFAM" id="SSF47781">
    <property type="entry name" value="RuvA domain 2-like"/>
    <property type="match status" value="1"/>
</dbReference>
<dbReference type="PIRSF" id="PIRSF001604">
    <property type="entry name" value="LigA"/>
    <property type="match status" value="1"/>
</dbReference>
<feature type="binding site" evidence="15">
    <location>
        <position position="289"/>
    </location>
    <ligand>
        <name>NAD(+)</name>
        <dbReference type="ChEBI" id="CHEBI:57540"/>
    </ligand>
</feature>
<dbReference type="PROSITE" id="PS01056">
    <property type="entry name" value="DNA_LIGASE_N2"/>
    <property type="match status" value="1"/>
</dbReference>
<keyword evidence="6 15" id="KW-0479">Metal-binding</keyword>
<keyword evidence="7 15" id="KW-0227">DNA damage</keyword>